<dbReference type="Gene3D" id="1.10.10.10">
    <property type="entry name" value="Winged helix-like DNA-binding domain superfamily/Winged helix DNA-binding domain"/>
    <property type="match status" value="1"/>
</dbReference>
<evidence type="ECO:0000313" key="5">
    <source>
        <dbReference type="Proteomes" id="UP000269591"/>
    </source>
</evidence>
<dbReference type="Gene3D" id="1.10.3290.10">
    <property type="entry name" value="Fido-like domain"/>
    <property type="match status" value="1"/>
</dbReference>
<dbReference type="PANTHER" id="PTHR13504">
    <property type="entry name" value="FIDO DOMAIN-CONTAINING PROTEIN DDB_G0283145"/>
    <property type="match status" value="1"/>
</dbReference>
<dbReference type="PROSITE" id="PS51459">
    <property type="entry name" value="FIDO"/>
    <property type="match status" value="1"/>
</dbReference>
<keyword evidence="1" id="KW-0547">Nucleotide-binding</keyword>
<sequence length="393" mass="44128">MRSAEKTRRRRFGELTCSFVPDSDVSLGRKHEGFCLIRIEVPMRTFDYRHLPQNLFDGKVGTANVRLYEDRGTFEALRRAHPDALEALRREARFDNVDASMRIEGFYLPTARVREIVEGKQPSGDAESQIAGYAQALALVEESCGGDGDSLPLSTATILKLYETLYSHRNLGRKSRYRKKDYMYVQVDGHPRAMPVSPITAFETPLVLGGACDSLADAFLASSCSPLILSAVFTVDFLAIRPFDEGNGRISRLFANLLLEKAGFEVLRYMSVDRIIEESGMAYYDALNACVEGWDVGRNDYSPYALYWLETIHEAYRRLFAALEMSGAAGAGKSERVRLFVQRANRPVTKREIRAALADVSEATVEAELGRMVKEDVVEKLGAGRSTAYRWRE</sequence>
<dbReference type="InterPro" id="IPR036388">
    <property type="entry name" value="WH-like_DNA-bd_sf"/>
</dbReference>
<gene>
    <name evidence="4" type="ORF">DMP06_03875</name>
</gene>
<evidence type="ECO:0000259" key="3">
    <source>
        <dbReference type="PROSITE" id="PS51459"/>
    </source>
</evidence>
<evidence type="ECO:0000256" key="1">
    <source>
        <dbReference type="PIRSR" id="PIRSR640198-2"/>
    </source>
</evidence>
<dbReference type="InterPro" id="IPR036597">
    <property type="entry name" value="Fido-like_dom_sf"/>
</dbReference>
<protein>
    <recommendedName>
        <fullName evidence="3">Fido domain-containing protein</fullName>
    </recommendedName>
</protein>
<dbReference type="Pfam" id="PF02661">
    <property type="entry name" value="Fic"/>
    <property type="match status" value="1"/>
</dbReference>
<dbReference type="Proteomes" id="UP000269591">
    <property type="component" value="Unassembled WGS sequence"/>
</dbReference>
<accession>A0A3N0B241</accession>
<dbReference type="GO" id="GO:0005524">
    <property type="term" value="F:ATP binding"/>
    <property type="evidence" value="ECO:0007669"/>
    <property type="project" value="UniProtKB-KW"/>
</dbReference>
<keyword evidence="5" id="KW-1185">Reference proteome</keyword>
<dbReference type="PANTHER" id="PTHR13504:SF38">
    <property type="entry name" value="FIDO DOMAIN-CONTAINING PROTEIN"/>
    <property type="match status" value="1"/>
</dbReference>
<dbReference type="SUPFAM" id="SSF140931">
    <property type="entry name" value="Fic-like"/>
    <property type="match status" value="1"/>
</dbReference>
<organism evidence="4 5">
    <name type="scientific">Slackia equolifaciens</name>
    <dbReference type="NCBI Taxonomy" id="498718"/>
    <lineage>
        <taxon>Bacteria</taxon>
        <taxon>Bacillati</taxon>
        <taxon>Actinomycetota</taxon>
        <taxon>Coriobacteriia</taxon>
        <taxon>Eggerthellales</taxon>
        <taxon>Eggerthellaceae</taxon>
        <taxon>Slackia</taxon>
    </lineage>
</organism>
<feature type="binding site" evidence="1">
    <location>
        <begin position="187"/>
        <end position="190"/>
    </location>
    <ligand>
        <name>ATP</name>
        <dbReference type="ChEBI" id="CHEBI:30616"/>
    </ligand>
</feature>
<comment type="caution">
    <text evidence="4">The sequence shown here is derived from an EMBL/GenBank/DDBJ whole genome shotgun (WGS) entry which is preliminary data.</text>
</comment>
<proteinExistence type="predicted"/>
<evidence type="ECO:0000256" key="2">
    <source>
        <dbReference type="PIRSR" id="PIRSR640198-3"/>
    </source>
</evidence>
<dbReference type="InterPro" id="IPR040198">
    <property type="entry name" value="Fido_containing"/>
</dbReference>
<evidence type="ECO:0000313" key="4">
    <source>
        <dbReference type="EMBL" id="RNL40819.1"/>
    </source>
</evidence>
<name>A0A3N0B241_9ACTN</name>
<feature type="binding site" evidence="1">
    <location>
        <begin position="283"/>
        <end position="284"/>
    </location>
    <ligand>
        <name>ATP</name>
        <dbReference type="ChEBI" id="CHEBI:30616"/>
    </ligand>
</feature>
<reference evidence="5" key="1">
    <citation type="submission" date="2018-05" db="EMBL/GenBank/DDBJ databases">
        <title>Genome Sequencing of selected type strains of the family Eggerthellaceae.</title>
        <authorList>
            <person name="Danylec N."/>
            <person name="Stoll D.A."/>
            <person name="Doetsch A."/>
            <person name="Huch M."/>
        </authorList>
    </citation>
    <scope>NUCLEOTIDE SEQUENCE [LARGE SCALE GENOMIC DNA]</scope>
    <source>
        <strain evidence="5">DSM 24851</strain>
    </source>
</reference>
<dbReference type="EMBL" id="QIBX01000004">
    <property type="protein sequence ID" value="RNL40819.1"/>
    <property type="molecule type" value="Genomic_DNA"/>
</dbReference>
<feature type="domain" description="Fido" evidence="3">
    <location>
        <begin position="153"/>
        <end position="310"/>
    </location>
</feature>
<keyword evidence="1" id="KW-0067">ATP-binding</keyword>
<feature type="site" description="Important for autoinhibition of adenylyltransferase activity" evidence="2">
    <location>
        <position position="104"/>
    </location>
</feature>
<dbReference type="InterPro" id="IPR003812">
    <property type="entry name" value="Fido"/>
</dbReference>
<dbReference type="AlphaFoldDB" id="A0A3N0B241"/>